<dbReference type="PANTHER" id="PTHR32089">
    <property type="entry name" value="METHYL-ACCEPTING CHEMOTAXIS PROTEIN MCPB"/>
    <property type="match status" value="1"/>
</dbReference>
<feature type="domain" description="PAS" evidence="8">
    <location>
        <begin position="21"/>
        <end position="60"/>
    </location>
</feature>
<dbReference type="PROSITE" id="PS50192">
    <property type="entry name" value="T_SNARE"/>
    <property type="match status" value="1"/>
</dbReference>
<evidence type="ECO:0000259" key="7">
    <source>
        <dbReference type="PROSITE" id="PS50111"/>
    </source>
</evidence>
<dbReference type="InterPro" id="IPR000014">
    <property type="entry name" value="PAS"/>
</dbReference>
<feature type="transmembrane region" description="Helical" evidence="6">
    <location>
        <begin position="142"/>
        <end position="162"/>
    </location>
</feature>
<evidence type="ECO:0000256" key="2">
    <source>
        <dbReference type="ARBA" id="ARBA00022519"/>
    </source>
</evidence>
<dbReference type="PROSITE" id="PS50111">
    <property type="entry name" value="CHEMOTAXIS_TRANSDUC_2"/>
    <property type="match status" value="1"/>
</dbReference>
<keyword evidence="11" id="KW-1185">Reference proteome</keyword>
<dbReference type="CDD" id="cd00130">
    <property type="entry name" value="PAS"/>
    <property type="match status" value="1"/>
</dbReference>
<comment type="caution">
    <text evidence="10">The sequence shown here is derived from an EMBL/GenBank/DDBJ whole genome shotgun (WGS) entry which is preliminary data.</text>
</comment>
<feature type="domain" description="T-SNARE coiled-coil homology" evidence="9">
    <location>
        <begin position="430"/>
        <end position="492"/>
    </location>
</feature>
<dbReference type="CDD" id="cd11386">
    <property type="entry name" value="MCP_signal"/>
    <property type="match status" value="1"/>
</dbReference>
<gene>
    <name evidence="10" type="primary">aer</name>
    <name evidence="10" type="ORF">GCM10010919_32810</name>
</gene>
<protein>
    <submittedName>
        <fullName evidence="10">Aerotaxis receptor Aer</fullName>
    </submittedName>
</protein>
<keyword evidence="10" id="KW-0675">Receptor</keyword>
<reference evidence="11" key="1">
    <citation type="journal article" date="2019" name="Int. J. Syst. Evol. Microbiol.">
        <title>The Global Catalogue of Microorganisms (GCM) 10K type strain sequencing project: providing services to taxonomists for standard genome sequencing and annotation.</title>
        <authorList>
            <consortium name="The Broad Institute Genomics Platform"/>
            <consortium name="The Broad Institute Genome Sequencing Center for Infectious Disease"/>
            <person name="Wu L."/>
            <person name="Ma J."/>
        </authorList>
    </citation>
    <scope>NUCLEOTIDE SEQUENCE [LARGE SCALE GENOMIC DNA]</scope>
    <source>
        <strain evidence="11">CGMCC 1.7003</strain>
    </source>
</reference>
<dbReference type="InterPro" id="IPR004089">
    <property type="entry name" value="MCPsignal_dom"/>
</dbReference>
<dbReference type="Proteomes" id="UP000659697">
    <property type="component" value="Unassembled WGS sequence"/>
</dbReference>
<sequence>MRKNLPVTTQRKTFNPEQRLISVTDTKGIITDCNDAFVAISGFSKEELLGQPHNIVRHPDMPPAAYANMWSYLKQGKPWMGLVKNRCKNGDFYWVDAYVMPITEKGQTIGYESVRTCPKEQDVARAEKLYQQLNQGGKTLKLPDVAVVLTVLTLILFFAAWFVSGLALAKWLAITGLLMLVTFYQLRRHKLFSELDVLLPGAFKDSLAVQSYTDDHSVSGALKVSILSERAHLAAMLTRIEGAATSVADYSERGLVLMQGANTEIDRQQAETMQVATAMNQMSTTIAEVAHHVTDTAAQADKANKLAGHGNQIAEVTRSSIEKLRDTVASIGRSVTEVSEQTGKIAKAAQLIEQIADQTNLLALNAAIEAARAGEQGRGFAVVAEEVRNLAQRTQQSTKDIYGIVAELTARADNAVLVAEQGANDADAGLQKVLESGEMLSGINAAVNDIANMSTQMAAAVEQQAHVADDINRQVVSISTLAEHSTIAANEAAATLNQLKTVSDNLTDLVHRFKR</sequence>
<keyword evidence="2" id="KW-1003">Cell membrane</keyword>
<evidence type="ECO:0000256" key="6">
    <source>
        <dbReference type="SAM" id="Phobius"/>
    </source>
</evidence>
<evidence type="ECO:0000256" key="3">
    <source>
        <dbReference type="ARBA" id="ARBA00023224"/>
    </source>
</evidence>
<dbReference type="SMART" id="SM00283">
    <property type="entry name" value="MA"/>
    <property type="match status" value="1"/>
</dbReference>
<evidence type="ECO:0000256" key="4">
    <source>
        <dbReference type="ARBA" id="ARBA00029447"/>
    </source>
</evidence>
<evidence type="ECO:0000259" key="9">
    <source>
        <dbReference type="PROSITE" id="PS50192"/>
    </source>
</evidence>
<keyword evidence="6" id="KW-0472">Membrane</keyword>
<dbReference type="PROSITE" id="PS50112">
    <property type="entry name" value="PAS"/>
    <property type="match status" value="1"/>
</dbReference>
<dbReference type="InterPro" id="IPR000727">
    <property type="entry name" value="T_SNARE_dom"/>
</dbReference>
<proteinExistence type="inferred from homology"/>
<keyword evidence="3 5" id="KW-0807">Transducer</keyword>
<dbReference type="EMBL" id="BNAO01000011">
    <property type="protein sequence ID" value="GHG77289.1"/>
    <property type="molecule type" value="Genomic_DNA"/>
</dbReference>
<dbReference type="SUPFAM" id="SSF55785">
    <property type="entry name" value="PYP-like sensor domain (PAS domain)"/>
    <property type="match status" value="1"/>
</dbReference>
<name>A0ABQ3L7F8_9ALTE</name>
<organism evidence="10 11">
    <name type="scientific">Alishewanella longhuensis</name>
    <dbReference type="NCBI Taxonomy" id="1091037"/>
    <lineage>
        <taxon>Bacteria</taxon>
        <taxon>Pseudomonadati</taxon>
        <taxon>Pseudomonadota</taxon>
        <taxon>Gammaproteobacteria</taxon>
        <taxon>Alteromonadales</taxon>
        <taxon>Alteromonadaceae</taxon>
        <taxon>Alishewanella</taxon>
    </lineage>
</organism>
<keyword evidence="6" id="KW-1133">Transmembrane helix</keyword>
<dbReference type="Gene3D" id="1.10.287.950">
    <property type="entry name" value="Methyl-accepting chemotaxis protein"/>
    <property type="match status" value="1"/>
</dbReference>
<evidence type="ECO:0000313" key="11">
    <source>
        <dbReference type="Proteomes" id="UP000659697"/>
    </source>
</evidence>
<evidence type="ECO:0000256" key="1">
    <source>
        <dbReference type="ARBA" id="ARBA00004429"/>
    </source>
</evidence>
<dbReference type="InterPro" id="IPR013655">
    <property type="entry name" value="PAS_fold_3"/>
</dbReference>
<evidence type="ECO:0000256" key="5">
    <source>
        <dbReference type="PROSITE-ProRule" id="PRU00284"/>
    </source>
</evidence>
<dbReference type="Pfam" id="PF08447">
    <property type="entry name" value="PAS_3"/>
    <property type="match status" value="1"/>
</dbReference>
<dbReference type="SUPFAM" id="SSF58104">
    <property type="entry name" value="Methyl-accepting chemotaxis protein (MCP) signaling domain"/>
    <property type="match status" value="1"/>
</dbReference>
<dbReference type="PANTHER" id="PTHR32089:SF74">
    <property type="entry name" value="METHYL-ACCEPTING CHEMOTAXIS PROTEIN AER"/>
    <property type="match status" value="1"/>
</dbReference>
<keyword evidence="6" id="KW-0812">Transmembrane</keyword>
<accession>A0ABQ3L7F8</accession>
<feature type="domain" description="Methyl-accepting transducer" evidence="7">
    <location>
        <begin position="243"/>
        <end position="479"/>
    </location>
</feature>
<evidence type="ECO:0000259" key="8">
    <source>
        <dbReference type="PROSITE" id="PS50112"/>
    </source>
</evidence>
<dbReference type="Pfam" id="PF00015">
    <property type="entry name" value="MCPsignal"/>
    <property type="match status" value="1"/>
</dbReference>
<evidence type="ECO:0000313" key="10">
    <source>
        <dbReference type="EMBL" id="GHG77289.1"/>
    </source>
</evidence>
<dbReference type="RefSeq" id="WP_189434134.1">
    <property type="nucleotide sequence ID" value="NZ_BNAO01000011.1"/>
</dbReference>
<comment type="subcellular location">
    <subcellularLocation>
        <location evidence="1">Cell inner membrane</location>
        <topology evidence="1">Multi-pass membrane protein</topology>
    </subcellularLocation>
</comment>
<dbReference type="NCBIfam" id="TIGR00229">
    <property type="entry name" value="sensory_box"/>
    <property type="match status" value="1"/>
</dbReference>
<keyword evidence="2" id="KW-0997">Cell inner membrane</keyword>
<comment type="similarity">
    <text evidence="4">Belongs to the methyl-accepting chemotaxis (MCP) protein family.</text>
</comment>
<dbReference type="Gene3D" id="3.30.450.20">
    <property type="entry name" value="PAS domain"/>
    <property type="match status" value="1"/>
</dbReference>
<dbReference type="SMART" id="SM00091">
    <property type="entry name" value="PAS"/>
    <property type="match status" value="1"/>
</dbReference>
<dbReference type="InterPro" id="IPR035965">
    <property type="entry name" value="PAS-like_dom_sf"/>
</dbReference>